<dbReference type="Proteomes" id="UP000597507">
    <property type="component" value="Unassembled WGS sequence"/>
</dbReference>
<feature type="region of interest" description="Disordered" evidence="1">
    <location>
        <begin position="1"/>
        <end position="20"/>
    </location>
</feature>
<protein>
    <submittedName>
        <fullName evidence="2">Peptidase</fullName>
    </submittedName>
</protein>
<gene>
    <name evidence="2" type="ORF">GCM10010964_36820</name>
</gene>
<dbReference type="RefSeq" id="WP_188902925.1">
    <property type="nucleotide sequence ID" value="NZ_BMKS01000014.1"/>
</dbReference>
<dbReference type="PANTHER" id="PTHR41260:SF1">
    <property type="entry name" value="PROTEIN ECSC"/>
    <property type="match status" value="1"/>
</dbReference>
<organism evidence="2 3">
    <name type="scientific">Caldovatus sediminis</name>
    <dbReference type="NCBI Taxonomy" id="2041189"/>
    <lineage>
        <taxon>Bacteria</taxon>
        <taxon>Pseudomonadati</taxon>
        <taxon>Pseudomonadota</taxon>
        <taxon>Alphaproteobacteria</taxon>
        <taxon>Acetobacterales</taxon>
        <taxon>Roseomonadaceae</taxon>
        <taxon>Caldovatus</taxon>
    </lineage>
</organism>
<dbReference type="AlphaFoldDB" id="A0A8J3EEV4"/>
<dbReference type="EMBL" id="BMKS01000014">
    <property type="protein sequence ID" value="GGG46099.1"/>
    <property type="molecule type" value="Genomic_DNA"/>
</dbReference>
<dbReference type="PANTHER" id="PTHR41260">
    <property type="entry name" value="PROTEIN ECSC"/>
    <property type="match status" value="1"/>
</dbReference>
<evidence type="ECO:0000256" key="1">
    <source>
        <dbReference type="SAM" id="MobiDB-lite"/>
    </source>
</evidence>
<name>A0A8J3EEV4_9PROT</name>
<reference evidence="2 3" key="1">
    <citation type="journal article" date="2014" name="Int. J. Syst. Evol. Microbiol.">
        <title>Complete genome sequence of Corynebacterium casei LMG S-19264T (=DSM 44701T), isolated from a smear-ripened cheese.</title>
        <authorList>
            <consortium name="US DOE Joint Genome Institute (JGI-PGF)"/>
            <person name="Walter F."/>
            <person name="Albersmeier A."/>
            <person name="Kalinowski J."/>
            <person name="Ruckert C."/>
        </authorList>
    </citation>
    <scope>NUCLEOTIDE SEQUENCE [LARGE SCALE GENOMIC DNA]</scope>
    <source>
        <strain evidence="2 3">CGMCC 1.16330</strain>
    </source>
</reference>
<dbReference type="InterPro" id="IPR024787">
    <property type="entry name" value="EcsC"/>
</dbReference>
<accession>A0A8J3EEV4</accession>
<proteinExistence type="predicted"/>
<comment type="caution">
    <text evidence="2">The sequence shown here is derived from an EMBL/GenBank/DDBJ whole genome shotgun (WGS) entry which is preliminary data.</text>
</comment>
<evidence type="ECO:0000313" key="2">
    <source>
        <dbReference type="EMBL" id="GGG46099.1"/>
    </source>
</evidence>
<sequence length="275" mass="27928">MSDAAAFGPESRLPIPGLPETARTELSGAVAALEGTSLAVRLAALVGAPIEALKSRLPGPAQAMLDAAIERALSRAMEAALKSDPARTPLPVSSDWFHRGLAAASGAAGGAFGLPGTLVELPLSTTLLLRQIAAVAAGQGEDLGRPEAAAECLKVFALGGRDPYDDAAESGYFAVRIALAEALKGVVGRGVTGAVLPGFIGAVAARFGGPVALKLSAQVAPIIGAAAGATVNLVFLEHFRTVARGHFTVRRLERAHGPALVQAAYEAMRDARFAA</sequence>
<evidence type="ECO:0000313" key="3">
    <source>
        <dbReference type="Proteomes" id="UP000597507"/>
    </source>
</evidence>
<dbReference type="Pfam" id="PF12787">
    <property type="entry name" value="EcsC"/>
    <property type="match status" value="1"/>
</dbReference>
<keyword evidence="3" id="KW-1185">Reference proteome</keyword>